<dbReference type="Proteomes" id="UP000828251">
    <property type="component" value="Unassembled WGS sequence"/>
</dbReference>
<organism evidence="1 2">
    <name type="scientific">Gossypium stocksii</name>
    <dbReference type="NCBI Taxonomy" id="47602"/>
    <lineage>
        <taxon>Eukaryota</taxon>
        <taxon>Viridiplantae</taxon>
        <taxon>Streptophyta</taxon>
        <taxon>Embryophyta</taxon>
        <taxon>Tracheophyta</taxon>
        <taxon>Spermatophyta</taxon>
        <taxon>Magnoliopsida</taxon>
        <taxon>eudicotyledons</taxon>
        <taxon>Gunneridae</taxon>
        <taxon>Pentapetalae</taxon>
        <taxon>rosids</taxon>
        <taxon>malvids</taxon>
        <taxon>Malvales</taxon>
        <taxon>Malvaceae</taxon>
        <taxon>Malvoideae</taxon>
        <taxon>Gossypium</taxon>
    </lineage>
</organism>
<protein>
    <submittedName>
        <fullName evidence="1">Uncharacterized protein</fullName>
    </submittedName>
</protein>
<evidence type="ECO:0000313" key="1">
    <source>
        <dbReference type="EMBL" id="KAH1046772.1"/>
    </source>
</evidence>
<feature type="non-terminal residue" evidence="1">
    <location>
        <position position="125"/>
    </location>
</feature>
<name>A0A9D3ZLW6_9ROSI</name>
<gene>
    <name evidence="1" type="ORF">J1N35_037556</name>
</gene>
<sequence length="125" mass="14419">MNVFEERGNDTCMDGVKFIKLHSPKLPIFKFGKSLHLQHLFRWDPDISGDTCTGTIEVHSSSLSGPNSKLPISRENSIEILIEFLTRTRPKKFKEAMMGLIHQVWVEHEMSSPYWTKNNVLSPYN</sequence>
<dbReference type="AlphaFoldDB" id="A0A9D3ZLW6"/>
<reference evidence="1 2" key="1">
    <citation type="journal article" date="2021" name="Plant Biotechnol. J.">
        <title>Multi-omics assisted identification of the key and species-specific regulatory components of drought-tolerant mechanisms in Gossypium stocksii.</title>
        <authorList>
            <person name="Yu D."/>
            <person name="Ke L."/>
            <person name="Zhang D."/>
            <person name="Wu Y."/>
            <person name="Sun Y."/>
            <person name="Mei J."/>
            <person name="Sun J."/>
            <person name="Sun Y."/>
        </authorList>
    </citation>
    <scope>NUCLEOTIDE SEQUENCE [LARGE SCALE GENOMIC DNA]</scope>
    <source>
        <strain evidence="2">cv. E1</strain>
        <tissue evidence="1">Leaf</tissue>
    </source>
</reference>
<dbReference type="EMBL" id="JAIQCV010000011">
    <property type="protein sequence ID" value="KAH1046772.1"/>
    <property type="molecule type" value="Genomic_DNA"/>
</dbReference>
<proteinExistence type="predicted"/>
<accession>A0A9D3ZLW6</accession>
<comment type="caution">
    <text evidence="1">The sequence shown here is derived from an EMBL/GenBank/DDBJ whole genome shotgun (WGS) entry which is preliminary data.</text>
</comment>
<evidence type="ECO:0000313" key="2">
    <source>
        <dbReference type="Proteomes" id="UP000828251"/>
    </source>
</evidence>
<keyword evidence="2" id="KW-1185">Reference proteome</keyword>